<accession>A0A9W7FYG0</accession>
<sequence length="169" mass="18671">IKIEVEVLTKSVKVLDRKVSKMGKRMASFDERMASFDEKLACFDDKILMCREEQQGEQQAPNSELRPDYDSRSRPQPVSSARSYDDDDDDDASMALASSDRWDIFGPSQVCSATGRGCGYGSRSRPGYDSRARSDDDDDDDASSAPVSSTSCAPFLASKTNKSGDNRLR</sequence>
<dbReference type="AlphaFoldDB" id="A0A9W7FYG0"/>
<feature type="non-terminal residue" evidence="2">
    <location>
        <position position="169"/>
    </location>
</feature>
<gene>
    <name evidence="2" type="ORF">TrRE_jg9848</name>
</gene>
<keyword evidence="3" id="KW-1185">Reference proteome</keyword>
<dbReference type="Proteomes" id="UP001165082">
    <property type="component" value="Unassembled WGS sequence"/>
</dbReference>
<protein>
    <submittedName>
        <fullName evidence="2">Uncharacterized protein</fullName>
    </submittedName>
</protein>
<evidence type="ECO:0000313" key="2">
    <source>
        <dbReference type="EMBL" id="GMI27470.1"/>
    </source>
</evidence>
<reference evidence="2" key="1">
    <citation type="submission" date="2022-07" db="EMBL/GenBank/DDBJ databases">
        <title>Genome analysis of Parmales, a sister group of diatoms, reveals the evolutionary specialization of diatoms from phago-mixotrophs to photoautotrophs.</title>
        <authorList>
            <person name="Ban H."/>
            <person name="Sato S."/>
            <person name="Yoshikawa S."/>
            <person name="Kazumasa Y."/>
            <person name="Nakamura Y."/>
            <person name="Ichinomiya M."/>
            <person name="Saitoh K."/>
            <person name="Sato N."/>
            <person name="Blanc-Mathieu R."/>
            <person name="Endo H."/>
            <person name="Kuwata A."/>
            <person name="Ogata H."/>
        </authorList>
    </citation>
    <scope>NUCLEOTIDE SEQUENCE</scope>
</reference>
<comment type="caution">
    <text evidence="2">The sequence shown here is derived from an EMBL/GenBank/DDBJ whole genome shotgun (WGS) entry which is preliminary data.</text>
</comment>
<evidence type="ECO:0000256" key="1">
    <source>
        <dbReference type="SAM" id="MobiDB-lite"/>
    </source>
</evidence>
<proteinExistence type="predicted"/>
<name>A0A9W7FYG0_9STRA</name>
<feature type="region of interest" description="Disordered" evidence="1">
    <location>
        <begin position="53"/>
        <end position="169"/>
    </location>
</feature>
<dbReference type="EMBL" id="BRXZ01008520">
    <property type="protein sequence ID" value="GMI27470.1"/>
    <property type="molecule type" value="Genomic_DNA"/>
</dbReference>
<evidence type="ECO:0000313" key="3">
    <source>
        <dbReference type="Proteomes" id="UP001165082"/>
    </source>
</evidence>
<organism evidence="2 3">
    <name type="scientific">Triparma retinervis</name>
    <dbReference type="NCBI Taxonomy" id="2557542"/>
    <lineage>
        <taxon>Eukaryota</taxon>
        <taxon>Sar</taxon>
        <taxon>Stramenopiles</taxon>
        <taxon>Ochrophyta</taxon>
        <taxon>Bolidophyceae</taxon>
        <taxon>Parmales</taxon>
        <taxon>Triparmaceae</taxon>
        <taxon>Triparma</taxon>
    </lineage>
</organism>
<feature type="compositionally biased region" description="Polar residues" evidence="1">
    <location>
        <begin position="146"/>
        <end position="161"/>
    </location>
</feature>